<dbReference type="InterPro" id="IPR006091">
    <property type="entry name" value="Acyl-CoA_Oxase/DH_mid-dom"/>
</dbReference>
<sequence length="553" mass="60747">MTKFAPATELETHDVANQPDEYLGRNFYLNDPAMRDAIRREAGDWLDGRMTRLGAAVGSQQVLEWGDLANRHTPELVSFDRYGRRLDEVRFHPSYHHLMTLAMEHNIHDVAWTTGDPSAHVGHFGLLALFTQAESGTMCPINMTYAVVASLRQQGDVARPWLDRILGGSYDPDLRPIGDKAGITMGMAMTEKQGGSDVRANSTRAIPIDEEAGHYRLVGHKWFCSAPMSDGFLTLAYTDAGLSCFLVPRITPDGRRNTIHVMRLKDKLGNKSNASSEIEYHGAFAILLGEQGRGVNVIIDMVHHTRLGTVSGTVGIMRMAFIQALNHVRGRRAFQKTLIDQPLMRLVLADLAVEYEAAVVLGARVARAFGETDPSSRAFARLAVALAKYWLTKRNPNFVFECMECHGGVGYVEETPMPRLFRESPLNAIWEGSGNVIVLDVLRTLRKEPEALVAFFAAISPALGRYGDLDAAVRDLRAMLDAPLGEGAGRLLVERMALVLQGALLVQVAPEPVARAFCATRLGGQGGHMYGVLPDGIDTDAILERHLEVIDAA</sequence>
<dbReference type="InterPro" id="IPR052904">
    <property type="entry name" value="Acyl-CoA_dehydrogenase-like"/>
</dbReference>
<keyword evidence="3 5" id="KW-0285">Flavoprotein</keyword>
<dbReference type="AlphaFoldDB" id="A0A2G1QKB2"/>
<feature type="domain" description="Acyl-CoA dehydrogenase/oxidase C-terminal" evidence="6">
    <location>
        <begin position="292"/>
        <end position="443"/>
    </location>
</feature>
<organism evidence="9 10">
    <name type="scientific">Zhengella mangrovi</name>
    <dbReference type="NCBI Taxonomy" id="1982044"/>
    <lineage>
        <taxon>Bacteria</taxon>
        <taxon>Pseudomonadati</taxon>
        <taxon>Pseudomonadota</taxon>
        <taxon>Alphaproteobacteria</taxon>
        <taxon>Hyphomicrobiales</taxon>
        <taxon>Notoacmeibacteraceae</taxon>
        <taxon>Zhengella</taxon>
    </lineage>
</organism>
<evidence type="ECO:0000313" key="9">
    <source>
        <dbReference type="EMBL" id="PHP65973.1"/>
    </source>
</evidence>
<dbReference type="InterPro" id="IPR036250">
    <property type="entry name" value="AcylCo_DH-like_C"/>
</dbReference>
<feature type="domain" description="Acyl-CoA oxidase/dehydrogenase middle" evidence="7">
    <location>
        <begin position="186"/>
        <end position="280"/>
    </location>
</feature>
<comment type="similarity">
    <text evidence="2 5">Belongs to the acyl-CoA dehydrogenase family.</text>
</comment>
<evidence type="ECO:0000256" key="3">
    <source>
        <dbReference type="ARBA" id="ARBA00022630"/>
    </source>
</evidence>
<protein>
    <submittedName>
        <fullName evidence="9">DNA alkylation response protein</fullName>
    </submittedName>
</protein>
<dbReference type="PROSITE" id="PS00073">
    <property type="entry name" value="ACYL_COA_DH_2"/>
    <property type="match status" value="1"/>
</dbReference>
<accession>A0A2G1QKB2</accession>
<dbReference type="InterPro" id="IPR041504">
    <property type="entry name" value="AidB_N"/>
</dbReference>
<dbReference type="Pfam" id="PF02770">
    <property type="entry name" value="Acyl-CoA_dh_M"/>
    <property type="match status" value="1"/>
</dbReference>
<dbReference type="OrthoDB" id="9771038at2"/>
<dbReference type="Proteomes" id="UP000221168">
    <property type="component" value="Unassembled WGS sequence"/>
</dbReference>
<keyword evidence="4 5" id="KW-0274">FAD</keyword>
<dbReference type="Gene3D" id="1.20.140.10">
    <property type="entry name" value="Butyryl-CoA Dehydrogenase, subunit A, domain 3"/>
    <property type="match status" value="1"/>
</dbReference>
<keyword evidence="5" id="KW-0560">Oxidoreductase</keyword>
<dbReference type="PANTHER" id="PTHR42707">
    <property type="entry name" value="ACYL-COA DEHYDROGENASE"/>
    <property type="match status" value="1"/>
</dbReference>
<dbReference type="SUPFAM" id="SSF47203">
    <property type="entry name" value="Acyl-CoA dehydrogenase C-terminal domain-like"/>
    <property type="match status" value="1"/>
</dbReference>
<comment type="cofactor">
    <cofactor evidence="1 5">
        <name>FAD</name>
        <dbReference type="ChEBI" id="CHEBI:57692"/>
    </cofactor>
</comment>
<comment type="caution">
    <text evidence="9">The sequence shown here is derived from an EMBL/GenBank/DDBJ whole genome shotgun (WGS) entry which is preliminary data.</text>
</comment>
<evidence type="ECO:0000256" key="4">
    <source>
        <dbReference type="ARBA" id="ARBA00022827"/>
    </source>
</evidence>
<dbReference type="InterPro" id="IPR009075">
    <property type="entry name" value="AcylCo_DH/oxidase_C"/>
</dbReference>
<dbReference type="PANTHER" id="PTHR42707:SF3">
    <property type="entry name" value="ACYL-COA DEHYDROGENASE AIDB-RELATED"/>
    <property type="match status" value="1"/>
</dbReference>
<reference evidence="9 10" key="1">
    <citation type="submission" date="2017-10" db="EMBL/GenBank/DDBJ databases">
        <title>Sedimentibacterium mangrovi gen. nov., sp. nov., a novel member of family Phyllobacteriacea isolated from mangrove sediment.</title>
        <authorList>
            <person name="Liao H."/>
            <person name="Tian Y."/>
        </authorList>
    </citation>
    <scope>NUCLEOTIDE SEQUENCE [LARGE SCALE GENOMIC DNA]</scope>
    <source>
        <strain evidence="9 10">X9-2-2</strain>
    </source>
</reference>
<dbReference type="Gene3D" id="6.10.250.600">
    <property type="match status" value="1"/>
</dbReference>
<dbReference type="Gene3D" id="2.40.110.20">
    <property type="match status" value="1"/>
</dbReference>
<dbReference type="GO" id="GO:0003995">
    <property type="term" value="F:acyl-CoA dehydrogenase activity"/>
    <property type="evidence" value="ECO:0007669"/>
    <property type="project" value="InterPro"/>
</dbReference>
<evidence type="ECO:0000256" key="5">
    <source>
        <dbReference type="RuleBase" id="RU362125"/>
    </source>
</evidence>
<gene>
    <name evidence="9" type="ORF">CSC94_16800</name>
</gene>
<name>A0A2G1QKB2_9HYPH</name>
<keyword evidence="10" id="KW-1185">Reference proteome</keyword>
<dbReference type="SUPFAM" id="SSF56645">
    <property type="entry name" value="Acyl-CoA dehydrogenase NM domain-like"/>
    <property type="match status" value="1"/>
</dbReference>
<proteinExistence type="inferred from homology"/>
<feature type="domain" description="Adaptive response protein AidB N-terminal" evidence="8">
    <location>
        <begin position="17"/>
        <end position="172"/>
    </location>
</feature>
<dbReference type="Pfam" id="PF00441">
    <property type="entry name" value="Acyl-CoA_dh_1"/>
    <property type="match status" value="1"/>
</dbReference>
<dbReference type="RefSeq" id="WP_099307524.1">
    <property type="nucleotide sequence ID" value="NZ_PDVP01000011.1"/>
</dbReference>
<dbReference type="Pfam" id="PF18158">
    <property type="entry name" value="AidB_N"/>
    <property type="match status" value="1"/>
</dbReference>
<dbReference type="InterPro" id="IPR006089">
    <property type="entry name" value="Acyl-CoA_DH_CS"/>
</dbReference>
<evidence type="ECO:0000256" key="2">
    <source>
        <dbReference type="ARBA" id="ARBA00009347"/>
    </source>
</evidence>
<dbReference type="PROSITE" id="PS00072">
    <property type="entry name" value="ACYL_COA_DH_1"/>
    <property type="match status" value="1"/>
</dbReference>
<dbReference type="InterPro" id="IPR009100">
    <property type="entry name" value="AcylCoA_DH/oxidase_NM_dom_sf"/>
</dbReference>
<evidence type="ECO:0000259" key="6">
    <source>
        <dbReference type="Pfam" id="PF00441"/>
    </source>
</evidence>
<evidence type="ECO:0000259" key="7">
    <source>
        <dbReference type="Pfam" id="PF02770"/>
    </source>
</evidence>
<evidence type="ECO:0000256" key="1">
    <source>
        <dbReference type="ARBA" id="ARBA00001974"/>
    </source>
</evidence>
<evidence type="ECO:0000259" key="8">
    <source>
        <dbReference type="Pfam" id="PF18158"/>
    </source>
</evidence>
<dbReference type="EMBL" id="PDVP01000011">
    <property type="protein sequence ID" value="PHP65973.1"/>
    <property type="molecule type" value="Genomic_DNA"/>
</dbReference>
<evidence type="ECO:0000313" key="10">
    <source>
        <dbReference type="Proteomes" id="UP000221168"/>
    </source>
</evidence>